<name>A0A4Z1JNL9_9HELO</name>
<comment type="caution">
    <text evidence="2">The sequence shown here is derived from an EMBL/GenBank/DDBJ whole genome shotgun (WGS) entry which is preliminary data.</text>
</comment>
<organism evidence="2 3">
    <name type="scientific">Botrytis elliptica</name>
    <dbReference type="NCBI Taxonomy" id="278938"/>
    <lineage>
        <taxon>Eukaryota</taxon>
        <taxon>Fungi</taxon>
        <taxon>Dikarya</taxon>
        <taxon>Ascomycota</taxon>
        <taxon>Pezizomycotina</taxon>
        <taxon>Leotiomycetes</taxon>
        <taxon>Helotiales</taxon>
        <taxon>Sclerotiniaceae</taxon>
        <taxon>Botrytis</taxon>
    </lineage>
</organism>
<feature type="region of interest" description="Disordered" evidence="1">
    <location>
        <begin position="230"/>
        <end position="336"/>
    </location>
</feature>
<sequence length="531" mass="59435">MNKMNAFRGTDAASLAFKKELIQLAPGYYLGDLHRHIYMTGQDLVRDAGTAYQEGLAGEEEVAEDVEPAHTKKPLMKSFLDLSLTKSMIHGNRSSFELACRNWLSSAPMYYPAFGYFRFEYLMFGQIDYKSCFRVDDAPNCVRNTDMRNYPAPSYSWLHALPEAFAGDVSDTETLRSTDDQVINDYDKEGIYNSEDDKGSQTAKHADDLDQPYLVSLGSLKDSKSIASMTYIPPHKRGGPDNSHSRSQSDSVVLQLKTLPGRGKVSHGNQSEDGSQWQGDSSMGKQIFTGGSYKPHSNARVPSSSTNGPTGLTTLSDRSRLPSTETNYKATGQGTKAIRGLPDNLNCSVFVSHLPEDVKYKEIFAVITTGSLVSVHINDPIPGRPFSAAKITFKYAEGAARFMALVNSLLGVQIRDHHLAAVYNDYGMVEHAQEHQSRVIHIHGPYKLMTESFWRRYFGKVTRYQIDHVSYLPFDPKNKVTRAMEFRFARIEAQAQSILIAIIHDPQFEGKVFCKYGPDPCGRDWDTLPLR</sequence>
<keyword evidence="3" id="KW-1185">Reference proteome</keyword>
<reference evidence="2 3" key="1">
    <citation type="submission" date="2017-12" db="EMBL/GenBank/DDBJ databases">
        <title>Comparative genomics of Botrytis spp.</title>
        <authorList>
            <person name="Valero-Jimenez C.A."/>
            <person name="Tapia P."/>
            <person name="Veloso J."/>
            <person name="Silva-Moreno E."/>
            <person name="Staats M."/>
            <person name="Valdes J.H."/>
            <person name="Van Kan J.A.L."/>
        </authorList>
    </citation>
    <scope>NUCLEOTIDE SEQUENCE [LARGE SCALE GENOMIC DNA]</scope>
    <source>
        <strain evidence="2 3">Be9601</strain>
    </source>
</reference>
<evidence type="ECO:0000313" key="3">
    <source>
        <dbReference type="Proteomes" id="UP000297229"/>
    </source>
</evidence>
<feature type="compositionally biased region" description="Polar residues" evidence="1">
    <location>
        <begin position="267"/>
        <end position="284"/>
    </location>
</feature>
<dbReference type="GO" id="GO:0003676">
    <property type="term" value="F:nucleic acid binding"/>
    <property type="evidence" value="ECO:0007669"/>
    <property type="project" value="InterPro"/>
</dbReference>
<dbReference type="InterPro" id="IPR035979">
    <property type="entry name" value="RBD_domain_sf"/>
</dbReference>
<dbReference type="AlphaFoldDB" id="A0A4Z1JNL9"/>
<feature type="compositionally biased region" description="Polar residues" evidence="1">
    <location>
        <begin position="300"/>
        <end position="334"/>
    </location>
</feature>
<dbReference type="OrthoDB" id="3508416at2759"/>
<protein>
    <recommendedName>
        <fullName evidence="4">RRM domain-containing protein</fullName>
    </recommendedName>
</protein>
<gene>
    <name evidence="2" type="ORF">BELL_0647g00020</name>
</gene>
<evidence type="ECO:0008006" key="4">
    <source>
        <dbReference type="Google" id="ProtNLM"/>
    </source>
</evidence>
<dbReference type="Proteomes" id="UP000297229">
    <property type="component" value="Unassembled WGS sequence"/>
</dbReference>
<dbReference type="EMBL" id="PQXM01000645">
    <property type="protein sequence ID" value="TGO70913.1"/>
    <property type="molecule type" value="Genomic_DNA"/>
</dbReference>
<accession>A0A4Z1JNL9</accession>
<feature type="region of interest" description="Disordered" evidence="1">
    <location>
        <begin position="186"/>
        <end position="207"/>
    </location>
</feature>
<evidence type="ECO:0000313" key="2">
    <source>
        <dbReference type="EMBL" id="TGO70913.1"/>
    </source>
</evidence>
<evidence type="ECO:0000256" key="1">
    <source>
        <dbReference type="SAM" id="MobiDB-lite"/>
    </source>
</evidence>
<dbReference type="STRING" id="278938.A0A4Z1JNL9"/>
<dbReference type="SUPFAM" id="SSF54928">
    <property type="entry name" value="RNA-binding domain, RBD"/>
    <property type="match status" value="1"/>
</dbReference>
<proteinExistence type="predicted"/>